<dbReference type="PANTHER" id="PTHR10445:SF0">
    <property type="entry name" value="GENERAL TRANSCRIPTION FACTOR IIF SUBUNIT 2"/>
    <property type="match status" value="1"/>
</dbReference>
<dbReference type="OrthoDB" id="26094at2759"/>
<comment type="similarity">
    <text evidence="2">Belongs to the TFIIF beta subunit family.</text>
</comment>
<accession>T0LBT6</accession>
<protein>
    <recommendedName>
        <fullName evidence="3">Transcription initiation factor IIF subunit beta</fullName>
    </recommendedName>
    <alternativeName>
        <fullName evidence="9">TFIIF medium subunit</fullName>
    </alternativeName>
    <alternativeName>
        <fullName evidence="8">TFIIF-beta</fullName>
    </alternativeName>
</protein>
<evidence type="ECO:0000256" key="5">
    <source>
        <dbReference type="ARBA" id="ARBA00023125"/>
    </source>
</evidence>
<dbReference type="InterPro" id="IPR040450">
    <property type="entry name" value="TFIIF_beta_HTH"/>
</dbReference>
<keyword evidence="5" id="KW-0238">DNA-binding</keyword>
<keyword evidence="12" id="KW-1185">Reference proteome</keyword>
<dbReference type="VEuPathDB" id="MicrosporidiaDB:NAPIS_ORF00672"/>
<reference evidence="11 12" key="1">
    <citation type="journal article" date="2013" name="BMC Genomics">
        <title>Genome sequencing and comparative genomics of honey bee microsporidia, Nosema apis reveal novel insights into host-parasite interactions.</title>
        <authorList>
            <person name="Chen Yp."/>
            <person name="Pettis J.S."/>
            <person name="Zhao Y."/>
            <person name="Liu X."/>
            <person name="Tallon L.J."/>
            <person name="Sadzewicz L.D."/>
            <person name="Li R."/>
            <person name="Zheng H."/>
            <person name="Huang S."/>
            <person name="Zhang X."/>
            <person name="Hamilton M.C."/>
            <person name="Pernal S.F."/>
            <person name="Melathopoulos A.P."/>
            <person name="Yan X."/>
            <person name="Evans J.D."/>
        </authorList>
    </citation>
    <scope>NUCLEOTIDE SEQUENCE [LARGE SCALE GENOMIC DNA]</scope>
    <source>
        <strain evidence="11 12">BRL 01</strain>
    </source>
</reference>
<keyword evidence="7" id="KW-0539">Nucleus</keyword>
<evidence type="ECO:0000256" key="2">
    <source>
        <dbReference type="ARBA" id="ARBA00009543"/>
    </source>
</evidence>
<dbReference type="GO" id="GO:0005674">
    <property type="term" value="C:transcription factor TFIIF complex"/>
    <property type="evidence" value="ECO:0007669"/>
    <property type="project" value="InterPro"/>
</dbReference>
<evidence type="ECO:0000256" key="9">
    <source>
        <dbReference type="ARBA" id="ARBA00081863"/>
    </source>
</evidence>
<evidence type="ECO:0000256" key="1">
    <source>
        <dbReference type="ARBA" id="ARBA00004123"/>
    </source>
</evidence>
<dbReference type="InterPro" id="IPR003196">
    <property type="entry name" value="TFIIF_beta"/>
</dbReference>
<dbReference type="SUPFAM" id="SSF50916">
    <property type="entry name" value="Rap30/74 interaction domains"/>
    <property type="match status" value="1"/>
</dbReference>
<keyword evidence="4" id="KW-0805">Transcription regulation</keyword>
<dbReference type="HOGENOM" id="CLU_047858_0_0_1"/>
<feature type="domain" description="TFIIF beta subunit HTH" evidence="10">
    <location>
        <begin position="156"/>
        <end position="218"/>
    </location>
</feature>
<dbReference type="InterPro" id="IPR036390">
    <property type="entry name" value="WH_DNA-bd_sf"/>
</dbReference>
<proteinExistence type="inferred from homology"/>
<dbReference type="AlphaFoldDB" id="T0LBT6"/>
<evidence type="ECO:0000256" key="3">
    <source>
        <dbReference type="ARBA" id="ARBA00021453"/>
    </source>
</evidence>
<evidence type="ECO:0000313" key="11">
    <source>
        <dbReference type="EMBL" id="EQB61749.1"/>
    </source>
</evidence>
<evidence type="ECO:0000256" key="8">
    <source>
        <dbReference type="ARBA" id="ARBA00081473"/>
    </source>
</evidence>
<dbReference type="Proteomes" id="UP000053780">
    <property type="component" value="Unassembled WGS sequence"/>
</dbReference>
<evidence type="ECO:0000259" key="10">
    <source>
        <dbReference type="Pfam" id="PF02270"/>
    </source>
</evidence>
<evidence type="ECO:0000313" key="12">
    <source>
        <dbReference type="Proteomes" id="UP000053780"/>
    </source>
</evidence>
<dbReference type="SUPFAM" id="SSF46785">
    <property type="entry name" value="Winged helix' DNA-binding domain"/>
    <property type="match status" value="1"/>
</dbReference>
<dbReference type="GO" id="GO:0006367">
    <property type="term" value="P:transcription initiation at RNA polymerase II promoter"/>
    <property type="evidence" value="ECO:0007669"/>
    <property type="project" value="InterPro"/>
</dbReference>
<evidence type="ECO:0000256" key="6">
    <source>
        <dbReference type="ARBA" id="ARBA00023163"/>
    </source>
</evidence>
<dbReference type="Pfam" id="PF02270">
    <property type="entry name" value="TFIIF_beta"/>
    <property type="match status" value="1"/>
</dbReference>
<evidence type="ECO:0000256" key="4">
    <source>
        <dbReference type="ARBA" id="ARBA00023015"/>
    </source>
</evidence>
<dbReference type="InterPro" id="IPR011039">
    <property type="entry name" value="TFIIF_interaction"/>
</dbReference>
<organism evidence="11 12">
    <name type="scientific">Vairimorpha apis BRL 01</name>
    <dbReference type="NCBI Taxonomy" id="1037528"/>
    <lineage>
        <taxon>Eukaryota</taxon>
        <taxon>Fungi</taxon>
        <taxon>Fungi incertae sedis</taxon>
        <taxon>Microsporidia</taxon>
        <taxon>Nosematidae</taxon>
        <taxon>Vairimorpha</taxon>
    </lineage>
</organism>
<dbReference type="PANTHER" id="PTHR10445">
    <property type="entry name" value="GENERAL TRANSCRIPTION FACTOR IIF SUBUNIT 2"/>
    <property type="match status" value="1"/>
</dbReference>
<evidence type="ECO:0000256" key="7">
    <source>
        <dbReference type="ARBA" id="ARBA00023242"/>
    </source>
</evidence>
<dbReference type="InterPro" id="IPR036388">
    <property type="entry name" value="WH-like_DNA-bd_sf"/>
</dbReference>
<comment type="subcellular location">
    <subcellularLocation>
        <location evidence="1">Nucleus</location>
    </subcellularLocation>
</comment>
<sequence length="218" mass="25451">MEINVENRKKKISICKLPKYLSDYIKQQQNKDFGEVTISNTGTITLNLNPNNKSLIPTEYNIKKINKPLSNMCVLTSTSSTSDLDGIIDSEFVITPIINKNYMQFKKQQSNKILHNTEVIDCMNEGLRIEKIGNLREMEYLARKRKQMLINKKRERLDKKDVLDIVFNAFEKYNSWTVKDLADFTGQPLAFIQEIVNEICDVDKKEHKNSYTLKDEYK</sequence>
<name>T0LBT6_9MICR</name>
<dbReference type="Gene3D" id="1.10.10.10">
    <property type="entry name" value="Winged helix-like DNA-binding domain superfamily/Winged helix DNA-binding domain"/>
    <property type="match status" value="1"/>
</dbReference>
<dbReference type="EMBL" id="KE647096">
    <property type="protein sequence ID" value="EQB61749.1"/>
    <property type="molecule type" value="Genomic_DNA"/>
</dbReference>
<dbReference type="FunFam" id="1.10.10.10:FF:000035">
    <property type="entry name" value="General transcription factor IIF subunit 2"/>
    <property type="match status" value="1"/>
</dbReference>
<dbReference type="GO" id="GO:0003677">
    <property type="term" value="F:DNA binding"/>
    <property type="evidence" value="ECO:0007669"/>
    <property type="project" value="UniProtKB-KW"/>
</dbReference>
<gene>
    <name evidence="11" type="ORF">NAPIS_ORF00672</name>
</gene>
<keyword evidence="6" id="KW-0804">Transcription</keyword>